<accession>A0ACC0WG42</accession>
<proteinExistence type="predicted"/>
<evidence type="ECO:0000313" key="2">
    <source>
        <dbReference type="Proteomes" id="UP001163321"/>
    </source>
</evidence>
<comment type="caution">
    <text evidence="1">The sequence shown here is derived from an EMBL/GenBank/DDBJ whole genome shotgun (WGS) entry which is preliminary data.</text>
</comment>
<dbReference type="EMBL" id="CM047581">
    <property type="protein sequence ID" value="KAI9917053.1"/>
    <property type="molecule type" value="Genomic_DNA"/>
</dbReference>
<dbReference type="Proteomes" id="UP001163321">
    <property type="component" value="Chromosome 2"/>
</dbReference>
<reference evidence="1 2" key="1">
    <citation type="journal article" date="2022" name="bioRxiv">
        <title>The genome of the oomycete Peronosclerospora sorghi, a cosmopolitan pathogen of maize and sorghum, is inflated with dispersed pseudogenes.</title>
        <authorList>
            <person name="Fletcher K."/>
            <person name="Martin F."/>
            <person name="Isakeit T."/>
            <person name="Cavanaugh K."/>
            <person name="Magill C."/>
            <person name="Michelmore R."/>
        </authorList>
    </citation>
    <scope>NUCLEOTIDE SEQUENCE [LARGE SCALE GENOMIC DNA]</scope>
    <source>
        <strain evidence="1">P6</strain>
    </source>
</reference>
<gene>
    <name evidence="1" type="ORF">PsorP6_017202</name>
</gene>
<organism evidence="1 2">
    <name type="scientific">Peronosclerospora sorghi</name>
    <dbReference type="NCBI Taxonomy" id="230839"/>
    <lineage>
        <taxon>Eukaryota</taxon>
        <taxon>Sar</taxon>
        <taxon>Stramenopiles</taxon>
        <taxon>Oomycota</taxon>
        <taxon>Peronosporomycetes</taxon>
        <taxon>Peronosporales</taxon>
        <taxon>Peronosporaceae</taxon>
        <taxon>Peronosclerospora</taxon>
    </lineage>
</organism>
<keyword evidence="2" id="KW-1185">Reference proteome</keyword>
<sequence>MSTKHAVERDVKLLVSFVAMVFVGLGNKSQRFFLFTYMIRSLNLQPLVFMVDANCKRSSFSKVQNAPRLQTIPMHNYPVFLNLLTTFVYIPISFAYIIPMIKFGHEITLEQRSISKQKFAVMGGLDSVAGILQVFAATYLGGSLIILLGQAAIPISMLISSVLLNAKYSSYQYVGAVVVTLALFIVLGSGDSPASSGTDPHLIVLWSIVMIFSCVPMCLSSVYKEKTLGETELDAVYLNGWIAVFQFLFAIPLTLPAAMVGDHPVTPSELPENLYDGLMCYLGQNTIHDGPHKDNCEKATIYVTAYLLFNVVYNLLIILILKFGSANILWLAMTIMVPLGNVAFTFPFMPEHQPLHSKDIAGLLFIMLGLFMYRFLEDLIDAWNKRNRIHLGEKDLVDDELKQALISSEADNIDTSEHKV</sequence>
<name>A0ACC0WG42_9STRA</name>
<evidence type="ECO:0000313" key="1">
    <source>
        <dbReference type="EMBL" id="KAI9917053.1"/>
    </source>
</evidence>
<protein>
    <submittedName>
        <fullName evidence="1">Uncharacterized protein</fullName>
    </submittedName>
</protein>